<comment type="catalytic activity">
    <reaction evidence="10">
        <text>ATP + H2O = ADP + phosphate + H(+)</text>
        <dbReference type="Rhea" id="RHEA:13065"/>
        <dbReference type="ChEBI" id="CHEBI:15377"/>
        <dbReference type="ChEBI" id="CHEBI:15378"/>
        <dbReference type="ChEBI" id="CHEBI:30616"/>
        <dbReference type="ChEBI" id="CHEBI:43474"/>
        <dbReference type="ChEBI" id="CHEBI:456216"/>
        <dbReference type="EC" id="5.6.2.3"/>
    </reaction>
</comment>
<keyword evidence="6" id="KW-0067">ATP-binding</keyword>
<dbReference type="InterPro" id="IPR016136">
    <property type="entry name" value="DNA_helicase_N/primase_C"/>
</dbReference>
<dbReference type="Gene3D" id="1.10.860.10">
    <property type="entry name" value="DNAb Helicase, Chain A"/>
    <property type="match status" value="1"/>
</dbReference>
<evidence type="ECO:0000256" key="7">
    <source>
        <dbReference type="ARBA" id="ARBA00023125"/>
    </source>
</evidence>
<keyword evidence="8" id="KW-0413">Isomerase</keyword>
<keyword evidence="4" id="KW-0378">Hydrolase</keyword>
<keyword evidence="2" id="KW-0235">DNA replication</keyword>
<feature type="domain" description="SF4 helicase" evidence="11">
    <location>
        <begin position="154"/>
        <end position="406"/>
    </location>
</feature>
<protein>
    <recommendedName>
        <fullName evidence="9">DNA 5'-3' helicase</fullName>
        <ecNumber evidence="9">5.6.2.3</ecNumber>
    </recommendedName>
</protein>
<comment type="similarity">
    <text evidence="1">Belongs to the helicase family. DnaB subfamily.</text>
</comment>
<evidence type="ECO:0000256" key="1">
    <source>
        <dbReference type="ARBA" id="ARBA00008428"/>
    </source>
</evidence>
<dbReference type="InterPro" id="IPR007693">
    <property type="entry name" value="DNA_helicase_DnaB-like_N"/>
</dbReference>
<evidence type="ECO:0000256" key="6">
    <source>
        <dbReference type="ARBA" id="ARBA00022840"/>
    </source>
</evidence>
<evidence type="ECO:0000256" key="3">
    <source>
        <dbReference type="ARBA" id="ARBA00022741"/>
    </source>
</evidence>
<reference evidence="12 13" key="1">
    <citation type="submission" date="2020-08" db="EMBL/GenBank/DDBJ databases">
        <title>Genome public.</title>
        <authorList>
            <person name="Liu C."/>
            <person name="Sun Q."/>
        </authorList>
    </citation>
    <scope>NUCLEOTIDE SEQUENCE [LARGE SCALE GENOMIC DNA]</scope>
    <source>
        <strain evidence="12 13">M2</strain>
    </source>
</reference>
<evidence type="ECO:0000256" key="9">
    <source>
        <dbReference type="ARBA" id="ARBA00044969"/>
    </source>
</evidence>
<evidence type="ECO:0000256" key="2">
    <source>
        <dbReference type="ARBA" id="ARBA00022705"/>
    </source>
</evidence>
<dbReference type="PROSITE" id="PS51199">
    <property type="entry name" value="SF4_HELICASE"/>
    <property type="match status" value="1"/>
</dbReference>
<dbReference type="Gene3D" id="3.40.50.300">
    <property type="entry name" value="P-loop containing nucleotide triphosphate hydrolases"/>
    <property type="match status" value="1"/>
</dbReference>
<sequence length="431" mass="48425">MVEKRATLAAEYSVIGALLLDPKIAGELFAATRESDFLRAELRTVYTAAREIFNRGRPLDPVTIRAAIGKEYEPLLMECMDVCSTASAWKAYAEAMQEQTKVSRLRELADKLTQVRTSEEGRELIAAAMEATAEKQGAEIVSLSQGLETFALEQTTKRKFIEYGFSRLDSRLYSDFGDFVVLAGRPSAGKTALALQMATHMGRRAKVGFYSLETTPSKLINRIVSNRAIIDFGHINRREMTPEEWTRLNRLQREITESDIELVHAPGWSVQNILDCARSRRHRIVFIDYLQLLRAPGRDRVTVVTNISMGLHTMAQDQKILVVALSQFSRASEARDGEPSLTDLRESGQIEQDADAVLALYKNEADSAPANERVLQVLKNKEGRLGKVYLDFDGSVQQFVEYMDGQREVIVQTKRMEKKNEAKKSNPKAAV</sequence>
<dbReference type="InterPro" id="IPR036185">
    <property type="entry name" value="DNA_heli_DnaB-like_N_sf"/>
</dbReference>
<keyword evidence="3" id="KW-0547">Nucleotide-binding</keyword>
<proteinExistence type="inferred from homology"/>
<accession>A0ABR7GMD2</accession>
<dbReference type="PANTHER" id="PTHR30153">
    <property type="entry name" value="REPLICATIVE DNA HELICASE DNAB"/>
    <property type="match status" value="1"/>
</dbReference>
<comment type="caution">
    <text evidence="12">The sequence shown here is derived from an EMBL/GenBank/DDBJ whole genome shotgun (WGS) entry which is preliminary data.</text>
</comment>
<keyword evidence="5" id="KW-0347">Helicase</keyword>
<evidence type="ECO:0000256" key="10">
    <source>
        <dbReference type="ARBA" id="ARBA00048954"/>
    </source>
</evidence>
<gene>
    <name evidence="12" type="ORF">H8S02_05895</name>
</gene>
<dbReference type="InterPro" id="IPR027417">
    <property type="entry name" value="P-loop_NTPase"/>
</dbReference>
<evidence type="ECO:0000256" key="5">
    <source>
        <dbReference type="ARBA" id="ARBA00022806"/>
    </source>
</evidence>
<evidence type="ECO:0000256" key="8">
    <source>
        <dbReference type="ARBA" id="ARBA00023235"/>
    </source>
</evidence>
<evidence type="ECO:0000313" key="13">
    <source>
        <dbReference type="Proteomes" id="UP000641741"/>
    </source>
</evidence>
<dbReference type="EC" id="5.6.2.3" evidence="9"/>
<dbReference type="SUPFAM" id="SSF52540">
    <property type="entry name" value="P-loop containing nucleoside triphosphate hydrolases"/>
    <property type="match status" value="1"/>
</dbReference>
<evidence type="ECO:0000256" key="4">
    <source>
        <dbReference type="ARBA" id="ARBA00022801"/>
    </source>
</evidence>
<dbReference type="PANTHER" id="PTHR30153:SF2">
    <property type="entry name" value="REPLICATIVE DNA HELICASE"/>
    <property type="match status" value="1"/>
</dbReference>
<organism evidence="12 13">
    <name type="scientific">Agathobaculum hominis</name>
    <dbReference type="NCBI Taxonomy" id="2763014"/>
    <lineage>
        <taxon>Bacteria</taxon>
        <taxon>Bacillati</taxon>
        <taxon>Bacillota</taxon>
        <taxon>Clostridia</taxon>
        <taxon>Eubacteriales</taxon>
        <taxon>Butyricicoccaceae</taxon>
        <taxon>Agathobaculum</taxon>
    </lineage>
</organism>
<dbReference type="EMBL" id="JACOPK010000004">
    <property type="protein sequence ID" value="MBC5695479.1"/>
    <property type="molecule type" value="Genomic_DNA"/>
</dbReference>
<dbReference type="Pfam" id="PF03796">
    <property type="entry name" value="DnaB_C"/>
    <property type="match status" value="1"/>
</dbReference>
<dbReference type="RefSeq" id="WP_186969736.1">
    <property type="nucleotide sequence ID" value="NZ_JACOPK010000004.1"/>
</dbReference>
<evidence type="ECO:0000259" key="11">
    <source>
        <dbReference type="PROSITE" id="PS51199"/>
    </source>
</evidence>
<dbReference type="Proteomes" id="UP000641741">
    <property type="component" value="Unassembled WGS sequence"/>
</dbReference>
<dbReference type="SUPFAM" id="SSF48024">
    <property type="entry name" value="N-terminal domain of DnaB helicase"/>
    <property type="match status" value="1"/>
</dbReference>
<keyword evidence="7" id="KW-0238">DNA-binding</keyword>
<name>A0ABR7GMD2_9FIRM</name>
<keyword evidence="13" id="KW-1185">Reference proteome</keyword>
<dbReference type="InterPro" id="IPR007694">
    <property type="entry name" value="DNA_helicase_DnaB-like_C"/>
</dbReference>
<dbReference type="Pfam" id="PF00772">
    <property type="entry name" value="DnaB"/>
    <property type="match status" value="1"/>
</dbReference>
<evidence type="ECO:0000313" key="12">
    <source>
        <dbReference type="EMBL" id="MBC5695479.1"/>
    </source>
</evidence>